<dbReference type="InterPro" id="IPR005702">
    <property type="entry name" value="Wzc-like_C"/>
</dbReference>
<dbReference type="Pfam" id="PF06564">
    <property type="entry name" value="CBP_BcsQ"/>
    <property type="match status" value="1"/>
</dbReference>
<evidence type="ECO:0000256" key="2">
    <source>
        <dbReference type="ARBA" id="ARBA00022840"/>
    </source>
</evidence>
<keyword evidence="2" id="KW-0067">ATP-binding</keyword>
<dbReference type="InterPro" id="IPR017479">
    <property type="entry name" value="Tyr_kinase_chain_length_EpsG"/>
</dbReference>
<dbReference type="InterPro" id="IPR037257">
    <property type="entry name" value="T2SS_E_N_sf"/>
</dbReference>
<accession>A0A2S5SQE2</accession>
<evidence type="ECO:0000313" key="3">
    <source>
        <dbReference type="EMBL" id="PPE64933.1"/>
    </source>
</evidence>
<dbReference type="GO" id="GO:0005524">
    <property type="term" value="F:ATP binding"/>
    <property type="evidence" value="ECO:0007669"/>
    <property type="project" value="UniProtKB-KW"/>
</dbReference>
<dbReference type="NCBIfam" id="TIGR03029">
    <property type="entry name" value="EpsG"/>
    <property type="match status" value="1"/>
</dbReference>
<gene>
    <name evidence="3" type="primary">epsG</name>
    <name evidence="3" type="ORF">C1704_16965</name>
</gene>
<dbReference type="Gene3D" id="3.40.50.300">
    <property type="entry name" value="P-loop containing nucleotide triphosphate hydrolases"/>
    <property type="match status" value="1"/>
</dbReference>
<dbReference type="PANTHER" id="PTHR32309:SF31">
    <property type="entry name" value="CAPSULAR EXOPOLYSACCHARIDE FAMILY"/>
    <property type="match status" value="1"/>
</dbReference>
<keyword evidence="1" id="KW-0547">Nucleotide-binding</keyword>
<keyword evidence="4" id="KW-1185">Reference proteome</keyword>
<name>A0A2S5SQE2_9BURK</name>
<dbReference type="SUPFAM" id="SSF160246">
    <property type="entry name" value="EspE N-terminal domain-like"/>
    <property type="match status" value="1"/>
</dbReference>
<proteinExistence type="predicted"/>
<reference evidence="3 4" key="1">
    <citation type="submission" date="2018-02" db="EMBL/GenBank/DDBJ databases">
        <title>Reclassifiation of [Polyangium] brachysporum DSM 7029 as Guopingzhaonella breviflexa gen. nov., sp. nov., a member of the family Comamonadaceae.</title>
        <authorList>
            <person name="Tang B."/>
        </authorList>
    </citation>
    <scope>NUCLEOTIDE SEQUENCE [LARGE SCALE GENOMIC DNA]</scope>
    <source>
        <strain evidence="3 4">BCRC 80649</strain>
    </source>
</reference>
<dbReference type="SUPFAM" id="SSF52540">
    <property type="entry name" value="P-loop containing nucleoside triphosphate hydrolases"/>
    <property type="match status" value="1"/>
</dbReference>
<dbReference type="InterPro" id="IPR027417">
    <property type="entry name" value="P-loop_NTPase"/>
</dbReference>
<dbReference type="InterPro" id="IPR050445">
    <property type="entry name" value="Bact_polysacc_biosynth/exp"/>
</dbReference>
<dbReference type="OrthoDB" id="9808257at2"/>
<dbReference type="NCBIfam" id="TIGR01007">
    <property type="entry name" value="eps_fam"/>
    <property type="match status" value="1"/>
</dbReference>
<comment type="caution">
    <text evidence="3">The sequence shown here is derived from an EMBL/GenBank/DDBJ whole genome shotgun (WGS) entry which is preliminary data.</text>
</comment>
<dbReference type="Proteomes" id="UP000238605">
    <property type="component" value="Unassembled WGS sequence"/>
</dbReference>
<dbReference type="EMBL" id="PSNX01000020">
    <property type="protein sequence ID" value="PPE64933.1"/>
    <property type="molecule type" value="Genomic_DNA"/>
</dbReference>
<sequence length="300" mass="32396">MKMSMSVVPSVQRMSRPIGAILVDAGKLSAQEVEQVLQAQRQHDLRFGDTAVKLGLLTTQDVQHALAEQFAFPYLRASDHGRAMSEDLEAAYQPFGSAAERIRSLRSQLMLHWFSKTERRQILCVVGAQPGEGRSYLAANLAIVFAQAGERTLLIDANLRRPRIHDMFALNNRSGLSTLLSGRTGNEAIVHITELAGLFVLPSGPTPPNPVELLGQVAFADLLNSARASFDIVIIDTPGLSDGDDAILVTARAGAALTVARSRHTKVEAFRSMLAEMKSMGVVMTGTVLNDIPANRAVAS</sequence>
<keyword evidence="3" id="KW-0418">Kinase</keyword>
<dbReference type="RefSeq" id="WP_104303928.1">
    <property type="nucleotide sequence ID" value="NZ_PSNX01000020.1"/>
</dbReference>
<dbReference type="InterPro" id="IPR017746">
    <property type="entry name" value="Cellulose_synthase_operon_BcsQ"/>
</dbReference>
<evidence type="ECO:0000256" key="1">
    <source>
        <dbReference type="ARBA" id="ARBA00022741"/>
    </source>
</evidence>
<dbReference type="GO" id="GO:0016301">
    <property type="term" value="F:kinase activity"/>
    <property type="evidence" value="ECO:0007669"/>
    <property type="project" value="UniProtKB-KW"/>
</dbReference>
<evidence type="ECO:0000313" key="4">
    <source>
        <dbReference type="Proteomes" id="UP000238605"/>
    </source>
</evidence>
<protein>
    <submittedName>
        <fullName evidence="3">Chain length determinant protein tyrosine kinase EpsG</fullName>
    </submittedName>
</protein>
<dbReference type="CDD" id="cd05387">
    <property type="entry name" value="BY-kinase"/>
    <property type="match status" value="1"/>
</dbReference>
<keyword evidence="3" id="KW-0808">Transferase</keyword>
<organism evidence="3 4">
    <name type="scientific">Caldimonas caldifontis</name>
    <dbReference type="NCBI Taxonomy" id="1452508"/>
    <lineage>
        <taxon>Bacteria</taxon>
        <taxon>Pseudomonadati</taxon>
        <taxon>Pseudomonadota</taxon>
        <taxon>Betaproteobacteria</taxon>
        <taxon>Burkholderiales</taxon>
        <taxon>Sphaerotilaceae</taxon>
        <taxon>Caldimonas</taxon>
    </lineage>
</organism>
<dbReference type="PANTHER" id="PTHR32309">
    <property type="entry name" value="TYROSINE-PROTEIN KINASE"/>
    <property type="match status" value="1"/>
</dbReference>
<dbReference type="AlphaFoldDB" id="A0A2S5SQE2"/>